<dbReference type="Proteomes" id="UP000264208">
    <property type="component" value="Chromosome"/>
</dbReference>
<dbReference type="EMBL" id="AP011526">
    <property type="protein sequence ID" value="BAP61201.1"/>
    <property type="molecule type" value="Genomic_DNA"/>
</dbReference>
<dbReference type="CDD" id="cd01170">
    <property type="entry name" value="THZ_kinase"/>
    <property type="match status" value="1"/>
</dbReference>
<dbReference type="GeneID" id="41279495"/>
<comment type="function">
    <text evidence="11">Catalyzes the phosphorylation of the hydroxyl group of 4-methyl-5-beta-hydroxyethylthiazole (THZ).</text>
</comment>
<feature type="binding site" evidence="11">
    <location>
        <position position="43"/>
    </location>
    <ligand>
        <name>substrate</name>
    </ligand>
</feature>
<evidence type="ECO:0000256" key="6">
    <source>
        <dbReference type="ARBA" id="ARBA00022741"/>
    </source>
</evidence>
<reference evidence="12 13" key="1">
    <citation type="submission" date="2009-06" db="EMBL/GenBank/DDBJ databases">
        <title>Molecular Evidence for Microbiologically Influenced Corrosion from genome of Methanogen.</title>
        <authorList>
            <person name="Ito N."/>
            <person name="Tsurumaru H."/>
            <person name="Shimizu A."/>
            <person name="Harada T."/>
            <person name="Hosoyama A."/>
            <person name="Horikawa H."/>
            <person name="Wakai S."/>
            <person name="Sasaki K."/>
            <person name="Nishijima K."/>
            <person name="Ataku H."/>
            <person name="Yamazaki J."/>
            <person name="Mise M."/>
            <person name="Yamazaki S."/>
            <person name="Tanikawa S."/>
            <person name="Harayama S."/>
            <person name="Fujita N."/>
        </authorList>
    </citation>
    <scope>NUCLEOTIDE SEQUENCE [LARGE SCALE GENOMIC DNA]</scope>
    <source>
        <strain evidence="13">KA1 ( NBRC 102054)</strain>
    </source>
</reference>
<dbReference type="SUPFAM" id="SSF53613">
    <property type="entry name" value="Ribokinase-like"/>
    <property type="match status" value="1"/>
</dbReference>
<accession>A0A2Z5PTQ4</accession>
<evidence type="ECO:0000313" key="13">
    <source>
        <dbReference type="Proteomes" id="UP000264208"/>
    </source>
</evidence>
<evidence type="ECO:0000313" key="12">
    <source>
        <dbReference type="EMBL" id="BAP61201.1"/>
    </source>
</evidence>
<dbReference type="GO" id="GO:0004417">
    <property type="term" value="F:hydroxyethylthiazole kinase activity"/>
    <property type="evidence" value="ECO:0007669"/>
    <property type="project" value="UniProtKB-UniRule"/>
</dbReference>
<comment type="similarity">
    <text evidence="11">Belongs to the Thz kinase family.</text>
</comment>
<evidence type="ECO:0000256" key="11">
    <source>
        <dbReference type="HAMAP-Rule" id="MF_00228"/>
    </source>
</evidence>
<evidence type="ECO:0000256" key="7">
    <source>
        <dbReference type="ARBA" id="ARBA00022777"/>
    </source>
</evidence>
<keyword evidence="6 11" id="KW-0547">Nucleotide-binding</keyword>
<feature type="binding site" evidence="11">
    <location>
        <position position="166"/>
    </location>
    <ligand>
        <name>ATP</name>
        <dbReference type="ChEBI" id="CHEBI:30616"/>
    </ligand>
</feature>
<dbReference type="PRINTS" id="PR01099">
    <property type="entry name" value="HYETHTZKNASE"/>
</dbReference>
<dbReference type="PIRSF" id="PIRSF000513">
    <property type="entry name" value="Thz_kinase"/>
    <property type="match status" value="1"/>
</dbReference>
<name>A0A2Z5PTQ4_METMI</name>
<evidence type="ECO:0000256" key="5">
    <source>
        <dbReference type="ARBA" id="ARBA00022723"/>
    </source>
</evidence>
<evidence type="ECO:0000256" key="4">
    <source>
        <dbReference type="ARBA" id="ARBA00022679"/>
    </source>
</evidence>
<comment type="catalytic activity">
    <reaction evidence="1 11">
        <text>5-(2-hydroxyethyl)-4-methylthiazole + ATP = 4-methyl-5-(2-phosphooxyethyl)-thiazole + ADP + H(+)</text>
        <dbReference type="Rhea" id="RHEA:24212"/>
        <dbReference type="ChEBI" id="CHEBI:15378"/>
        <dbReference type="ChEBI" id="CHEBI:17957"/>
        <dbReference type="ChEBI" id="CHEBI:30616"/>
        <dbReference type="ChEBI" id="CHEBI:58296"/>
        <dbReference type="ChEBI" id="CHEBI:456216"/>
        <dbReference type="EC" id="2.7.1.50"/>
    </reaction>
</comment>
<dbReference type="InterPro" id="IPR029056">
    <property type="entry name" value="Ribokinase-like"/>
</dbReference>
<evidence type="ECO:0000256" key="9">
    <source>
        <dbReference type="ARBA" id="ARBA00022842"/>
    </source>
</evidence>
<evidence type="ECO:0000256" key="1">
    <source>
        <dbReference type="ARBA" id="ARBA00001771"/>
    </source>
</evidence>
<dbReference type="KEGG" id="mmak:MMKA1_10840"/>
<keyword evidence="4 11" id="KW-0808">Transferase</keyword>
<evidence type="ECO:0000256" key="3">
    <source>
        <dbReference type="ARBA" id="ARBA00004868"/>
    </source>
</evidence>
<dbReference type="GO" id="GO:0005524">
    <property type="term" value="F:ATP binding"/>
    <property type="evidence" value="ECO:0007669"/>
    <property type="project" value="UniProtKB-UniRule"/>
</dbReference>
<dbReference type="HAMAP" id="MF_00228">
    <property type="entry name" value="Thz_kinase"/>
    <property type="match status" value="1"/>
</dbReference>
<dbReference type="AlphaFoldDB" id="A0A2Z5PTQ4"/>
<dbReference type="NCBIfam" id="NF006830">
    <property type="entry name" value="PRK09355.1"/>
    <property type="match status" value="1"/>
</dbReference>
<keyword evidence="7 11" id="KW-0418">Kinase</keyword>
<sequence>MDWIPNALKEVREKKPLVQNITNFVVMNTTANALLTLGASPVMAHAMEELEDMLMIADSLVINIGTLDEHWISSVKEAVKIADDLNKPVVFDPVGAGATKFRTEVALNLIETGNIDVVRGNFGEIAALLGEYGKTRGVDSVGYNVSKAEELVCKAAEKFDTVVAVTGPIDHVSDGNNTYAIYNGHEMLGRVTGTGCMVTTIIGAFLSVEKPLKATVSALTTFGIVAEKAYEESKYPGSFHTKLYDWLYRINEKTITEKMKVIMVES</sequence>
<feature type="binding site" evidence="11">
    <location>
        <position position="193"/>
    </location>
    <ligand>
        <name>substrate</name>
    </ligand>
</feature>
<dbReference type="NCBIfam" id="TIGR00694">
    <property type="entry name" value="thiM"/>
    <property type="match status" value="1"/>
</dbReference>
<organism evidence="12 13">
    <name type="scientific">Methanococcus maripaludis KA1</name>
    <dbReference type="NCBI Taxonomy" id="637914"/>
    <lineage>
        <taxon>Archaea</taxon>
        <taxon>Methanobacteriati</taxon>
        <taxon>Methanobacteriota</taxon>
        <taxon>Methanomada group</taxon>
        <taxon>Methanococci</taxon>
        <taxon>Methanococcales</taxon>
        <taxon>Methanococcaceae</taxon>
        <taxon>Methanococcus</taxon>
    </lineage>
</organism>
<dbReference type="Pfam" id="PF02110">
    <property type="entry name" value="HK"/>
    <property type="match status" value="1"/>
</dbReference>
<keyword evidence="8 11" id="KW-0067">ATP-binding</keyword>
<evidence type="ECO:0000256" key="2">
    <source>
        <dbReference type="ARBA" id="ARBA00001946"/>
    </source>
</evidence>
<dbReference type="InterPro" id="IPR000417">
    <property type="entry name" value="Hyethyz_kinase"/>
</dbReference>
<keyword evidence="10 11" id="KW-0784">Thiamine biosynthesis</keyword>
<dbReference type="GO" id="GO:0000287">
    <property type="term" value="F:magnesium ion binding"/>
    <property type="evidence" value="ECO:0007669"/>
    <property type="project" value="UniProtKB-UniRule"/>
</dbReference>
<proteinExistence type="inferred from homology"/>
<dbReference type="EC" id="2.7.1.50" evidence="11"/>
<evidence type="ECO:0000256" key="8">
    <source>
        <dbReference type="ARBA" id="ARBA00022840"/>
    </source>
</evidence>
<evidence type="ECO:0000256" key="10">
    <source>
        <dbReference type="ARBA" id="ARBA00022977"/>
    </source>
</evidence>
<dbReference type="GeneID" id="75543541"/>
<feature type="binding site" evidence="11">
    <location>
        <position position="119"/>
    </location>
    <ligand>
        <name>ATP</name>
        <dbReference type="ChEBI" id="CHEBI:30616"/>
    </ligand>
</feature>
<dbReference type="GO" id="GO:0009228">
    <property type="term" value="P:thiamine biosynthetic process"/>
    <property type="evidence" value="ECO:0007669"/>
    <property type="project" value="UniProtKB-KW"/>
</dbReference>
<dbReference type="RefSeq" id="WP_018153845.1">
    <property type="nucleotide sequence ID" value="NZ_AP011526.1"/>
</dbReference>
<dbReference type="Gene3D" id="3.40.1190.20">
    <property type="match status" value="1"/>
</dbReference>
<comment type="pathway">
    <text evidence="3 11">Cofactor biosynthesis; thiamine diphosphate biosynthesis; 4-methyl-5-(2-phosphoethyl)-thiazole from 5-(2-hydroxyethyl)-4-methylthiazole: step 1/1.</text>
</comment>
<dbReference type="UniPathway" id="UPA00060">
    <property type="reaction ID" value="UER00139"/>
</dbReference>
<dbReference type="GO" id="GO:0009229">
    <property type="term" value="P:thiamine diphosphate biosynthetic process"/>
    <property type="evidence" value="ECO:0007669"/>
    <property type="project" value="UniProtKB-UniRule"/>
</dbReference>
<keyword evidence="9 11" id="KW-0460">Magnesium</keyword>
<protein>
    <recommendedName>
        <fullName evidence="11">Hydroxyethylthiazole kinase</fullName>
        <ecNumber evidence="11">2.7.1.50</ecNumber>
    </recommendedName>
    <alternativeName>
        <fullName evidence="11">4-methyl-5-beta-hydroxyethylthiazole kinase</fullName>
        <shortName evidence="11">TH kinase</shortName>
        <shortName evidence="11">Thz kinase</shortName>
    </alternativeName>
</protein>
<keyword evidence="5 11" id="KW-0479">Metal-binding</keyword>
<gene>
    <name evidence="11 12" type="primary">thiM</name>
    <name evidence="12" type="synonym">thiK</name>
    <name evidence="12" type="ORF">MMKA1_10840</name>
</gene>
<comment type="cofactor">
    <cofactor evidence="2 11">
        <name>Mg(2+)</name>
        <dbReference type="ChEBI" id="CHEBI:18420"/>
    </cofactor>
</comment>